<dbReference type="PROSITE" id="PS50977">
    <property type="entry name" value="HTH_TETR_2"/>
    <property type="match status" value="1"/>
</dbReference>
<dbReference type="GO" id="GO:0003677">
    <property type="term" value="F:DNA binding"/>
    <property type="evidence" value="ECO:0007669"/>
    <property type="project" value="UniProtKB-UniRule"/>
</dbReference>
<dbReference type="PRINTS" id="PR00455">
    <property type="entry name" value="HTHTETR"/>
</dbReference>
<accession>A0A3G1KVH3</accession>
<evidence type="ECO:0000259" key="5">
    <source>
        <dbReference type="PROSITE" id="PS50977"/>
    </source>
</evidence>
<dbReference type="Pfam" id="PF00440">
    <property type="entry name" value="TetR_N"/>
    <property type="match status" value="1"/>
</dbReference>
<dbReference type="AlphaFoldDB" id="A0A3G1KVH3"/>
<keyword evidence="1" id="KW-0805">Transcription regulation</keyword>
<evidence type="ECO:0000313" key="7">
    <source>
        <dbReference type="Proteomes" id="UP000323521"/>
    </source>
</evidence>
<name>A0A3G1KVH3_FORW1</name>
<keyword evidence="3" id="KW-0804">Transcription</keyword>
<evidence type="ECO:0000256" key="2">
    <source>
        <dbReference type="ARBA" id="ARBA00023125"/>
    </source>
</evidence>
<dbReference type="Proteomes" id="UP000323521">
    <property type="component" value="Chromosome"/>
</dbReference>
<dbReference type="InterPro" id="IPR009057">
    <property type="entry name" value="Homeodomain-like_sf"/>
</dbReference>
<dbReference type="PANTHER" id="PTHR47506">
    <property type="entry name" value="TRANSCRIPTIONAL REGULATORY PROTEIN"/>
    <property type="match status" value="1"/>
</dbReference>
<feature type="DNA-binding region" description="H-T-H motif" evidence="4">
    <location>
        <begin position="31"/>
        <end position="50"/>
    </location>
</feature>
<keyword evidence="7" id="KW-1185">Reference proteome</keyword>
<dbReference type="OrthoDB" id="9785164at2"/>
<sequence>MREKAPEISQSQKILNAAYQCIASKGYANVSLRDIADEAGVVLSQLNYYYKNKEGLFREVIEMAIQKYLHEVEHDLKKGTTAKEKISYLINYFQEMLKKNPEIFKLLYDFTGMALWASSFRSLLCHLYQDLSNLIETHIVRNASVKEKFEKYSSKALARMILGTLLGTALQATLDYEEETVAGSINAIQILFE</sequence>
<reference evidence="6 7" key="1">
    <citation type="submission" date="2016-10" db="EMBL/GenBank/DDBJ databases">
        <title>Complete Genome Sequence of Peptococcaceae strain DCMF.</title>
        <authorList>
            <person name="Edwards R.J."/>
            <person name="Holland S.I."/>
            <person name="Deshpande N.P."/>
            <person name="Wong Y.K."/>
            <person name="Ertan H."/>
            <person name="Manefield M."/>
            <person name="Russell T.L."/>
            <person name="Lee M.J."/>
        </authorList>
    </citation>
    <scope>NUCLEOTIDE SEQUENCE [LARGE SCALE GENOMIC DNA]</scope>
    <source>
        <strain evidence="6 7">DCMF</strain>
    </source>
</reference>
<evidence type="ECO:0000313" key="6">
    <source>
        <dbReference type="EMBL" id="ATW26441.1"/>
    </source>
</evidence>
<evidence type="ECO:0000256" key="4">
    <source>
        <dbReference type="PROSITE-ProRule" id="PRU00335"/>
    </source>
</evidence>
<keyword evidence="2 4" id="KW-0238">DNA-binding</keyword>
<organism evidence="6 7">
    <name type="scientific">Formimonas warabiya</name>
    <dbReference type="NCBI Taxonomy" id="1761012"/>
    <lineage>
        <taxon>Bacteria</taxon>
        <taxon>Bacillati</taxon>
        <taxon>Bacillota</taxon>
        <taxon>Clostridia</taxon>
        <taxon>Eubacteriales</taxon>
        <taxon>Peptococcaceae</taxon>
        <taxon>Candidatus Formimonas</taxon>
    </lineage>
</organism>
<dbReference type="EMBL" id="CP017634">
    <property type="protein sequence ID" value="ATW26441.1"/>
    <property type="molecule type" value="Genomic_DNA"/>
</dbReference>
<proteinExistence type="predicted"/>
<dbReference type="KEGG" id="fwa:DCMF_18305"/>
<dbReference type="InterPro" id="IPR001647">
    <property type="entry name" value="HTH_TetR"/>
</dbReference>
<evidence type="ECO:0000256" key="3">
    <source>
        <dbReference type="ARBA" id="ARBA00023163"/>
    </source>
</evidence>
<evidence type="ECO:0000256" key="1">
    <source>
        <dbReference type="ARBA" id="ARBA00023015"/>
    </source>
</evidence>
<protein>
    <submittedName>
        <fullName evidence="6">TetR family transcriptional regulator</fullName>
    </submittedName>
</protein>
<dbReference type="RefSeq" id="WP_148135755.1">
    <property type="nucleotide sequence ID" value="NZ_CP017634.1"/>
</dbReference>
<dbReference type="PANTHER" id="PTHR47506:SF6">
    <property type="entry name" value="HTH-TYPE TRANSCRIPTIONAL REPRESSOR NEMR"/>
    <property type="match status" value="1"/>
</dbReference>
<gene>
    <name evidence="6" type="ORF">DCMF_18305</name>
</gene>
<feature type="domain" description="HTH tetR-type" evidence="5">
    <location>
        <begin position="8"/>
        <end position="68"/>
    </location>
</feature>
<dbReference type="Gene3D" id="1.10.357.10">
    <property type="entry name" value="Tetracycline Repressor, domain 2"/>
    <property type="match status" value="1"/>
</dbReference>
<dbReference type="SUPFAM" id="SSF46689">
    <property type="entry name" value="Homeodomain-like"/>
    <property type="match status" value="1"/>
</dbReference>